<sequence length="60" mass="6648">MSLTLGPIGTAMSGLAIRSSAAFERRRALRRVARLSDHRLQDIGLERDWDGSILRNGRGI</sequence>
<evidence type="ECO:0000313" key="3">
    <source>
        <dbReference type="Proteomes" id="UP000503017"/>
    </source>
</evidence>
<accession>A0A6M7X0J0</accession>
<dbReference type="Proteomes" id="UP000503017">
    <property type="component" value="Chromosome"/>
</dbReference>
<feature type="domain" description="YjiS-like" evidence="1">
    <location>
        <begin position="24"/>
        <end position="48"/>
    </location>
</feature>
<name>A0A6M7X0J0_RHILI</name>
<reference evidence="2 3" key="1">
    <citation type="submission" date="2018-10" db="EMBL/GenBank/DDBJ databases">
        <authorList>
            <person name="Perry B.J."/>
            <person name="Sullivan J.T."/>
            <person name="Murphy R.J.T."/>
            <person name="Ramsay J.P."/>
            <person name="Ronson C.W."/>
        </authorList>
    </citation>
    <scope>NUCLEOTIDE SEQUENCE [LARGE SCALE GENOMIC DNA]</scope>
    <source>
        <strain evidence="2 3">R88b</strain>
    </source>
</reference>
<proteinExistence type="predicted"/>
<dbReference type="Pfam" id="PF06568">
    <property type="entry name" value="YjiS-like"/>
    <property type="match status" value="1"/>
</dbReference>
<evidence type="ECO:0000259" key="1">
    <source>
        <dbReference type="Pfam" id="PF06568"/>
    </source>
</evidence>
<dbReference type="AlphaFoldDB" id="A0A6M7X0J0"/>
<dbReference type="InterPro" id="IPR009506">
    <property type="entry name" value="YjiS-like"/>
</dbReference>
<organism evidence="2 3">
    <name type="scientific">Mesorhizobium loti R88b</name>
    <dbReference type="NCBI Taxonomy" id="935548"/>
    <lineage>
        <taxon>Bacteria</taxon>
        <taxon>Pseudomonadati</taxon>
        <taxon>Pseudomonadota</taxon>
        <taxon>Alphaproteobacteria</taxon>
        <taxon>Hyphomicrobiales</taxon>
        <taxon>Phyllobacteriaceae</taxon>
        <taxon>Mesorhizobium</taxon>
    </lineage>
</organism>
<dbReference type="RefSeq" id="WP_027030083.1">
    <property type="nucleotide sequence ID" value="NZ_CP033367.1"/>
</dbReference>
<gene>
    <name evidence="2" type="ORF">EB235_15890</name>
</gene>
<dbReference type="EMBL" id="CP033367">
    <property type="protein sequence ID" value="QKD06339.1"/>
    <property type="molecule type" value="Genomic_DNA"/>
</dbReference>
<protein>
    <submittedName>
        <fullName evidence="2">DUF1127 domain-containing protein</fullName>
    </submittedName>
</protein>
<evidence type="ECO:0000313" key="2">
    <source>
        <dbReference type="EMBL" id="QKD06339.1"/>
    </source>
</evidence>